<feature type="repeat" description="ANK" evidence="6">
    <location>
        <begin position="151"/>
        <end position="183"/>
    </location>
</feature>
<keyword evidence="2" id="KW-0631">Potassium channel</keyword>
<dbReference type="SMART" id="SM00248">
    <property type="entry name" value="ANK"/>
    <property type="match status" value="6"/>
</dbReference>
<feature type="repeat" description="ANK" evidence="6">
    <location>
        <begin position="215"/>
        <end position="247"/>
    </location>
</feature>
<evidence type="ECO:0000313" key="10">
    <source>
        <dbReference type="Proteomes" id="UP000027120"/>
    </source>
</evidence>
<evidence type="ECO:0000256" key="5">
    <source>
        <dbReference type="ARBA" id="ARBA00023303"/>
    </source>
</evidence>
<dbReference type="EMBL" id="KK785098">
    <property type="protein sequence ID" value="KDO49853.1"/>
    <property type="molecule type" value="Genomic_DNA"/>
</dbReference>
<evidence type="ECO:0000256" key="6">
    <source>
        <dbReference type="PROSITE-ProRule" id="PRU00023"/>
    </source>
</evidence>
<dbReference type="PROSITE" id="PS50297">
    <property type="entry name" value="ANK_REP_REGION"/>
    <property type="match status" value="3"/>
</dbReference>
<keyword evidence="3" id="KW-0406">Ion transport</keyword>
<gene>
    <name evidence="9" type="ORF">CISIN_1g0101682mg</name>
</gene>
<dbReference type="InterPro" id="IPR045319">
    <property type="entry name" value="KAT/AKT"/>
</dbReference>
<reference evidence="9 10" key="1">
    <citation type="submission" date="2014-04" db="EMBL/GenBank/DDBJ databases">
        <authorList>
            <consortium name="International Citrus Genome Consortium"/>
            <person name="Gmitter F."/>
            <person name="Chen C."/>
            <person name="Farmerie W."/>
            <person name="Harkins T."/>
            <person name="Desany B."/>
            <person name="Mohiuddin M."/>
            <person name="Kodira C."/>
            <person name="Borodovsky M."/>
            <person name="Lomsadze A."/>
            <person name="Burns P."/>
            <person name="Jenkins J."/>
            <person name="Prochnik S."/>
            <person name="Shu S."/>
            <person name="Chapman J."/>
            <person name="Pitluck S."/>
            <person name="Schmutz J."/>
            <person name="Rokhsar D."/>
        </authorList>
    </citation>
    <scope>NUCLEOTIDE SEQUENCE</scope>
</reference>
<dbReference type="PROSITE" id="PS50042">
    <property type="entry name" value="CNMP_BINDING_3"/>
    <property type="match status" value="1"/>
</dbReference>
<keyword evidence="5" id="KW-0407">Ion channel</keyword>
<dbReference type="Gene3D" id="1.25.40.20">
    <property type="entry name" value="Ankyrin repeat-containing domain"/>
    <property type="match status" value="2"/>
</dbReference>
<dbReference type="SUPFAM" id="SSF48403">
    <property type="entry name" value="Ankyrin repeat"/>
    <property type="match status" value="1"/>
</dbReference>
<dbReference type="Pfam" id="PF12796">
    <property type="entry name" value="Ank_2"/>
    <property type="match status" value="2"/>
</dbReference>
<dbReference type="PRINTS" id="PR01415">
    <property type="entry name" value="ANKYRIN"/>
</dbReference>
<dbReference type="GO" id="GO:0005249">
    <property type="term" value="F:voltage-gated potassium channel activity"/>
    <property type="evidence" value="ECO:0007669"/>
    <property type="project" value="InterPro"/>
</dbReference>
<dbReference type="InterPro" id="IPR000595">
    <property type="entry name" value="cNMP-bd_dom"/>
</dbReference>
<organism evidence="9 10">
    <name type="scientific">Citrus sinensis</name>
    <name type="common">Sweet orange</name>
    <name type="synonym">Citrus aurantium var. sinensis</name>
    <dbReference type="NCBI Taxonomy" id="2711"/>
    <lineage>
        <taxon>Eukaryota</taxon>
        <taxon>Viridiplantae</taxon>
        <taxon>Streptophyta</taxon>
        <taxon>Embryophyta</taxon>
        <taxon>Tracheophyta</taxon>
        <taxon>Spermatophyta</taxon>
        <taxon>Magnoliopsida</taxon>
        <taxon>eudicotyledons</taxon>
        <taxon>Gunneridae</taxon>
        <taxon>Pentapetalae</taxon>
        <taxon>rosids</taxon>
        <taxon>malvids</taxon>
        <taxon>Sapindales</taxon>
        <taxon>Rutaceae</taxon>
        <taxon>Aurantioideae</taxon>
        <taxon>Citrus</taxon>
    </lineage>
</organism>
<keyword evidence="3" id="KW-0851">Voltage-gated channel</keyword>
<keyword evidence="1" id="KW-0633">Potassium transport</keyword>
<dbReference type="Pfam" id="PF11834">
    <property type="entry name" value="KHA"/>
    <property type="match status" value="1"/>
</dbReference>
<dbReference type="InterPro" id="IPR018490">
    <property type="entry name" value="cNMP-bd_dom_sf"/>
</dbReference>
<dbReference type="InterPro" id="IPR021789">
    <property type="entry name" value="KHA_dom"/>
</dbReference>
<evidence type="ECO:0008006" key="11">
    <source>
        <dbReference type="Google" id="ProtNLM"/>
    </source>
</evidence>
<dbReference type="AlphaFoldDB" id="A0A067E459"/>
<evidence type="ECO:0000256" key="1">
    <source>
        <dbReference type="ARBA" id="ARBA00022538"/>
    </source>
</evidence>
<evidence type="ECO:0000256" key="2">
    <source>
        <dbReference type="ARBA" id="ARBA00022826"/>
    </source>
</evidence>
<dbReference type="InterPro" id="IPR002110">
    <property type="entry name" value="Ankyrin_rpt"/>
</dbReference>
<dbReference type="Gene3D" id="2.60.120.10">
    <property type="entry name" value="Jelly Rolls"/>
    <property type="match status" value="1"/>
</dbReference>
<protein>
    <recommendedName>
        <fullName evidence="11">Potassium channel SKOR</fullName>
    </recommendedName>
</protein>
<keyword evidence="4" id="KW-0630">Potassium</keyword>
<evidence type="ECO:0000256" key="4">
    <source>
        <dbReference type="ARBA" id="ARBA00022958"/>
    </source>
</evidence>
<dbReference type="PROSITE" id="PS51490">
    <property type="entry name" value="KHA"/>
    <property type="match status" value="1"/>
</dbReference>
<accession>A0A067E459</accession>
<dbReference type="PROSITE" id="PS50088">
    <property type="entry name" value="ANK_REPEAT"/>
    <property type="match status" value="3"/>
</dbReference>
<feature type="domain" description="KHA" evidence="8">
    <location>
        <begin position="294"/>
        <end position="367"/>
    </location>
</feature>
<keyword evidence="6" id="KW-0040">ANK repeat</keyword>
<proteinExistence type="predicted"/>
<keyword evidence="3" id="KW-0813">Transport</keyword>
<dbReference type="SUPFAM" id="SSF51206">
    <property type="entry name" value="cAMP-binding domain-like"/>
    <property type="match status" value="1"/>
</dbReference>
<dbReference type="InterPro" id="IPR014710">
    <property type="entry name" value="RmlC-like_jellyroll"/>
</dbReference>
<feature type="domain" description="Cyclic nucleotide-binding" evidence="7">
    <location>
        <begin position="15"/>
        <end position="58"/>
    </location>
</feature>
<sequence length="367" mass="41082">ISQTLYMPYIEKVSLFKGCSSEFINQIVIRVHEEFFLPGEVIMEQGNVVDQLYFVCHGVLGKESNLRLKQLKSDITFHIGKHEAELALRVNSAAYHGDLYQLKGLIRAGADPNKTDYDGRSPLHLATSRGYEDITLFLIQKGVDINIKDKFGNTPLLEAIKCGHDGVTSLLVKEGASLNVDDAGSFLCTAVARGDSDFLKRVLSNGVDPSSRDYDHRTPLHVAASEGLYLMAKLLLEAGASVFTKDRWGNTPLDEGRMCGNKNLIKLLEDAECTQLSEFHYCSQGMIDKMHPRKCTVFPFHPWDEKVHRRHGIVLWVPHNIEELIKLAVDKLDFPDGHSILSEDGGKILDVDMINDGQKLYLISETQ</sequence>
<evidence type="ECO:0000259" key="8">
    <source>
        <dbReference type="PROSITE" id="PS51490"/>
    </source>
</evidence>
<feature type="repeat" description="ANK" evidence="6">
    <location>
        <begin position="118"/>
        <end position="150"/>
    </location>
</feature>
<evidence type="ECO:0000259" key="7">
    <source>
        <dbReference type="PROSITE" id="PS50042"/>
    </source>
</evidence>
<dbReference type="PANTHER" id="PTHR45743:SF3">
    <property type="entry name" value="POTASSIUM CHANNEL SKOR"/>
    <property type="match status" value="1"/>
</dbReference>
<keyword evidence="10" id="KW-1185">Reference proteome</keyword>
<dbReference type="Proteomes" id="UP000027120">
    <property type="component" value="Unassembled WGS sequence"/>
</dbReference>
<name>A0A067E459_CITSI</name>
<dbReference type="FunFam" id="1.25.40.20:FF:000563">
    <property type="entry name" value="Gated outwardly-rectifying K+ channel"/>
    <property type="match status" value="1"/>
</dbReference>
<feature type="non-terminal residue" evidence="9">
    <location>
        <position position="1"/>
    </location>
</feature>
<dbReference type="GO" id="GO:0034702">
    <property type="term" value="C:monoatomic ion channel complex"/>
    <property type="evidence" value="ECO:0007669"/>
    <property type="project" value="UniProtKB-KW"/>
</dbReference>
<dbReference type="PANTHER" id="PTHR45743">
    <property type="entry name" value="POTASSIUM CHANNEL AKT1"/>
    <property type="match status" value="1"/>
</dbReference>
<dbReference type="InterPro" id="IPR036770">
    <property type="entry name" value="Ankyrin_rpt-contain_sf"/>
</dbReference>
<evidence type="ECO:0000313" key="9">
    <source>
        <dbReference type="EMBL" id="KDO49853.1"/>
    </source>
</evidence>
<evidence type="ECO:0000256" key="3">
    <source>
        <dbReference type="ARBA" id="ARBA00022882"/>
    </source>
</evidence>
<dbReference type="CDD" id="cd00038">
    <property type="entry name" value="CAP_ED"/>
    <property type="match status" value="1"/>
</dbReference>